<feature type="coiled-coil region" evidence="1">
    <location>
        <begin position="5"/>
        <end position="46"/>
    </location>
</feature>
<name>A0A0A0DGM9_9STRE</name>
<evidence type="ECO:0000313" key="2">
    <source>
        <dbReference type="EMBL" id="KGM36998.1"/>
    </source>
</evidence>
<evidence type="ECO:0000313" key="3">
    <source>
        <dbReference type="Proteomes" id="UP000030019"/>
    </source>
</evidence>
<proteinExistence type="predicted"/>
<dbReference type="AlphaFoldDB" id="A0A0A0DGM9"/>
<dbReference type="PATRIC" id="fig|176090.4.peg.1105"/>
<keyword evidence="1" id="KW-0175">Coiled coil</keyword>
<keyword evidence="3" id="KW-1185">Reference proteome</keyword>
<gene>
    <name evidence="2" type="ORF">SSIN_1140</name>
</gene>
<organism evidence="2 3">
    <name type="scientific">Streptococcus sinensis</name>
    <dbReference type="NCBI Taxonomy" id="176090"/>
    <lineage>
        <taxon>Bacteria</taxon>
        <taxon>Bacillati</taxon>
        <taxon>Bacillota</taxon>
        <taxon>Bacilli</taxon>
        <taxon>Lactobacillales</taxon>
        <taxon>Streptococcaceae</taxon>
        <taxon>Streptococcus</taxon>
    </lineage>
</organism>
<dbReference type="STRING" id="176090.SSIN_1140"/>
<evidence type="ECO:0000256" key="1">
    <source>
        <dbReference type="SAM" id="Coils"/>
    </source>
</evidence>
<comment type="caution">
    <text evidence="2">The sequence shown here is derived from an EMBL/GenBank/DDBJ whole genome shotgun (WGS) entry which is preliminary data.</text>
</comment>
<dbReference type="EMBL" id="JPEN01000068">
    <property type="protein sequence ID" value="KGM36998.1"/>
    <property type="molecule type" value="Genomic_DNA"/>
</dbReference>
<reference evidence="2 3" key="1">
    <citation type="submission" date="2014-06" db="EMBL/GenBank/DDBJ databases">
        <authorList>
            <person name="Teng J.L."/>
            <person name="Huang Y."/>
            <person name="Tse H."/>
            <person name="Lau S.K."/>
            <person name="Woo P.C."/>
        </authorList>
    </citation>
    <scope>NUCLEOTIDE SEQUENCE [LARGE SCALE GENOMIC DNA]</scope>
    <source>
        <strain evidence="2 3">HKU4</strain>
    </source>
</reference>
<accession>A0A0A0DGM9</accession>
<sequence length="79" mass="9000">MNKKITQLENKLDKIRKDKAKAQQQKEEAENKIKSCLAQEKDIEAQLFVALSEESGLSYQEMKELILPAQSTNQGVNHV</sequence>
<protein>
    <submittedName>
        <fullName evidence="2">Uncharacterized protein</fullName>
    </submittedName>
</protein>
<dbReference type="Proteomes" id="UP000030019">
    <property type="component" value="Unassembled WGS sequence"/>
</dbReference>
<dbReference type="RefSeq" id="WP_037616674.1">
    <property type="nucleotide sequence ID" value="NZ_JPEN01000068.1"/>
</dbReference>